<organism evidence="3 4">
    <name type="scientific">Saccharopolyspora phatthalungensis</name>
    <dbReference type="NCBI Taxonomy" id="664693"/>
    <lineage>
        <taxon>Bacteria</taxon>
        <taxon>Bacillati</taxon>
        <taxon>Actinomycetota</taxon>
        <taxon>Actinomycetes</taxon>
        <taxon>Pseudonocardiales</taxon>
        <taxon>Pseudonocardiaceae</taxon>
        <taxon>Saccharopolyspora</taxon>
    </lineage>
</organism>
<dbReference type="AlphaFoldDB" id="A0A840Q3X6"/>
<dbReference type="PRINTS" id="PR00080">
    <property type="entry name" value="SDRFAMILY"/>
</dbReference>
<dbReference type="Proteomes" id="UP000584374">
    <property type="component" value="Unassembled WGS sequence"/>
</dbReference>
<dbReference type="InterPro" id="IPR002347">
    <property type="entry name" value="SDR_fam"/>
</dbReference>
<dbReference type="Pfam" id="PF13561">
    <property type="entry name" value="adh_short_C2"/>
    <property type="match status" value="1"/>
</dbReference>
<dbReference type="CDD" id="cd05233">
    <property type="entry name" value="SDR_c"/>
    <property type="match status" value="1"/>
</dbReference>
<keyword evidence="4" id="KW-1185">Reference proteome</keyword>
<dbReference type="Gene3D" id="3.40.50.720">
    <property type="entry name" value="NAD(P)-binding Rossmann-like Domain"/>
    <property type="match status" value="1"/>
</dbReference>
<keyword evidence="2 3" id="KW-0560">Oxidoreductase</keyword>
<dbReference type="EC" id="1.1.1.100" evidence="3"/>
<protein>
    <submittedName>
        <fullName evidence="3">3-oxoacyl-[acyl-carrier protein] reductase</fullName>
        <ecNumber evidence="3">1.1.1.100</ecNumber>
    </submittedName>
</protein>
<dbReference type="PANTHER" id="PTHR42760:SF135">
    <property type="entry name" value="BLL7886 PROTEIN"/>
    <property type="match status" value="1"/>
</dbReference>
<evidence type="ECO:0000256" key="1">
    <source>
        <dbReference type="ARBA" id="ARBA00006484"/>
    </source>
</evidence>
<sequence>MNTENKTVLVTGSGQGIGRVLALGLAERGWRVIVADLDGQRAESVAAKAGGEAVTVDISSAESCREAAHLLQHEDVVLDGLVNNAALFSTLTMKPFWEIDEQEWDRVLRVNLTGTWQITTALLPLLRRSAAASIVNIAASAVWIGRSNYAHYVASKAGVIGLTYVMSRELADDGIRANALTPGSVRTEIPRHTITPEQVRAQVNAQNVQRPGTPEDLLGAVAFLLGPDSGFVSGQTLNVDGGLTVR</sequence>
<dbReference type="RefSeq" id="WP_184728199.1">
    <property type="nucleotide sequence ID" value="NZ_JACHIW010000001.1"/>
</dbReference>
<dbReference type="InterPro" id="IPR020904">
    <property type="entry name" value="Sc_DH/Rdtase_CS"/>
</dbReference>
<comment type="caution">
    <text evidence="3">The sequence shown here is derived from an EMBL/GenBank/DDBJ whole genome shotgun (WGS) entry which is preliminary data.</text>
</comment>
<dbReference type="GO" id="GO:0030497">
    <property type="term" value="P:fatty acid elongation"/>
    <property type="evidence" value="ECO:0007669"/>
    <property type="project" value="TreeGrafter"/>
</dbReference>
<dbReference type="InterPro" id="IPR036291">
    <property type="entry name" value="NAD(P)-bd_dom_sf"/>
</dbReference>
<accession>A0A840Q3X6</accession>
<dbReference type="PROSITE" id="PS00061">
    <property type="entry name" value="ADH_SHORT"/>
    <property type="match status" value="1"/>
</dbReference>
<gene>
    <name evidence="3" type="ORF">BJ970_004736</name>
</gene>
<dbReference type="SUPFAM" id="SSF51735">
    <property type="entry name" value="NAD(P)-binding Rossmann-fold domains"/>
    <property type="match status" value="1"/>
</dbReference>
<reference evidence="3 4" key="1">
    <citation type="submission" date="2020-08" db="EMBL/GenBank/DDBJ databases">
        <title>Sequencing the genomes of 1000 actinobacteria strains.</title>
        <authorList>
            <person name="Klenk H.-P."/>
        </authorList>
    </citation>
    <scope>NUCLEOTIDE SEQUENCE [LARGE SCALE GENOMIC DNA]</scope>
    <source>
        <strain evidence="3 4">DSM 45584</strain>
    </source>
</reference>
<dbReference type="PRINTS" id="PR00081">
    <property type="entry name" value="GDHRDH"/>
</dbReference>
<dbReference type="GO" id="GO:0004316">
    <property type="term" value="F:3-oxoacyl-[acyl-carrier-protein] reductase (NADPH) activity"/>
    <property type="evidence" value="ECO:0007669"/>
    <property type="project" value="UniProtKB-EC"/>
</dbReference>
<dbReference type="FunFam" id="3.40.50.720:FF:000084">
    <property type="entry name" value="Short-chain dehydrogenase reductase"/>
    <property type="match status" value="1"/>
</dbReference>
<comment type="similarity">
    <text evidence="1">Belongs to the short-chain dehydrogenases/reductases (SDR) family.</text>
</comment>
<proteinExistence type="inferred from homology"/>
<name>A0A840Q3X6_9PSEU</name>
<dbReference type="EMBL" id="JACHIW010000001">
    <property type="protein sequence ID" value="MBB5157202.1"/>
    <property type="molecule type" value="Genomic_DNA"/>
</dbReference>
<evidence type="ECO:0000256" key="2">
    <source>
        <dbReference type="ARBA" id="ARBA00023002"/>
    </source>
</evidence>
<evidence type="ECO:0000313" key="3">
    <source>
        <dbReference type="EMBL" id="MBB5157202.1"/>
    </source>
</evidence>
<evidence type="ECO:0000313" key="4">
    <source>
        <dbReference type="Proteomes" id="UP000584374"/>
    </source>
</evidence>
<dbReference type="PANTHER" id="PTHR42760">
    <property type="entry name" value="SHORT-CHAIN DEHYDROGENASES/REDUCTASES FAMILY MEMBER"/>
    <property type="match status" value="1"/>
</dbReference>